<evidence type="ECO:0000313" key="3">
    <source>
        <dbReference type="Proteomes" id="UP000706031"/>
    </source>
</evidence>
<proteinExistence type="predicted"/>
<dbReference type="Gene3D" id="3.40.50.2000">
    <property type="entry name" value="Glycogen Phosphorylase B"/>
    <property type="match status" value="2"/>
</dbReference>
<reference evidence="2 3" key="1">
    <citation type="submission" date="2020-08" db="EMBL/GenBank/DDBJ databases">
        <title>Fungal Genomes of the International Space Station.</title>
        <authorList>
            <person name="Seuylemezian A."/>
            <person name="Singh N.K."/>
            <person name="Wood J."/>
            <person name="Venkateswaran K."/>
        </authorList>
    </citation>
    <scope>NUCLEOTIDE SEQUENCE [LARGE SCALE GENOMIC DNA]</scope>
    <source>
        <strain evidence="2 3">S/N-304-OC-R4</strain>
    </source>
</reference>
<protein>
    <submittedName>
        <fullName evidence="2">Glycosyltransferase family 4 protein</fullName>
    </submittedName>
</protein>
<dbReference type="RefSeq" id="WP_221791704.1">
    <property type="nucleotide sequence ID" value="NZ_JACLIC010000061.1"/>
</dbReference>
<dbReference type="InterPro" id="IPR050194">
    <property type="entry name" value="Glycosyltransferase_grp1"/>
</dbReference>
<dbReference type="EMBL" id="JACLIC010000061">
    <property type="protein sequence ID" value="MBY0207113.1"/>
    <property type="molecule type" value="Genomic_DNA"/>
</dbReference>
<name>A0ABS7KSH1_9BACL</name>
<dbReference type="Pfam" id="PF00534">
    <property type="entry name" value="Glycos_transf_1"/>
    <property type="match status" value="1"/>
</dbReference>
<comment type="caution">
    <text evidence="2">The sequence shown here is derived from an EMBL/GenBank/DDBJ whole genome shotgun (WGS) entry which is preliminary data.</text>
</comment>
<evidence type="ECO:0000313" key="2">
    <source>
        <dbReference type="EMBL" id="MBY0207113.1"/>
    </source>
</evidence>
<dbReference type="Proteomes" id="UP000706031">
    <property type="component" value="Unassembled WGS sequence"/>
</dbReference>
<dbReference type="SUPFAM" id="SSF53756">
    <property type="entry name" value="UDP-Glycosyltransferase/glycogen phosphorylase"/>
    <property type="match status" value="1"/>
</dbReference>
<keyword evidence="3" id="KW-1185">Reference proteome</keyword>
<gene>
    <name evidence="2" type="ORF">H7T88_28180</name>
</gene>
<organism evidence="2 3">
    <name type="scientific">Paenibacillus cucumis</name>
    <name type="common">ex Kampfer et al. 2016</name>
    <dbReference type="NCBI Taxonomy" id="1776858"/>
    <lineage>
        <taxon>Bacteria</taxon>
        <taxon>Bacillati</taxon>
        <taxon>Bacillota</taxon>
        <taxon>Bacilli</taxon>
        <taxon>Bacillales</taxon>
        <taxon>Paenibacillaceae</taxon>
        <taxon>Paenibacillus</taxon>
    </lineage>
</organism>
<dbReference type="PANTHER" id="PTHR45947">
    <property type="entry name" value="SULFOQUINOVOSYL TRANSFERASE SQD2"/>
    <property type="match status" value="1"/>
</dbReference>
<sequence length="450" mass="51756">MSLEQTDFIRMAYIDGRPKRVNERVIDSQLTRLIGEHTRLIGIPPIKFLKLFNGSPERWLEKKEIKTASLRLQKLCADLDTKIIFANLPQLTPYLLLARNHMNLDIRFLIIAHSVGSEKWLKHWIALAPLIRKQDIVIAATQSCKTALVNLSSVYKQTVCIPLFIDCHNPVQRSLANKPFNILMIGRIEPVKNIHNAIKLTAELRKTFPEVRLIVAGEFTGRNKEEIDLYRLQIEKVMHGTNSFDIVQWVGPVEGEEKSQLLSSASLLLNLSTDPGETFGFNLIEAKTHGLPVVCTKWDGFMEVVNDEIDGLFVNCFWDRDLPEIDMDNALLCCSRILCNDSFRLQLSKGALQAAFYYDYKKVIPRIISEIRNADTHLISDTRRTEFEELQTANLINLKEFYSETVIQETSFVNNRYFSFFTEQNGIKHEEWMPIAKRFIHHFAGGKCND</sequence>
<dbReference type="PANTHER" id="PTHR45947:SF3">
    <property type="entry name" value="SULFOQUINOVOSYL TRANSFERASE SQD2"/>
    <property type="match status" value="1"/>
</dbReference>
<dbReference type="InterPro" id="IPR001296">
    <property type="entry name" value="Glyco_trans_1"/>
</dbReference>
<accession>A0ABS7KSH1</accession>
<dbReference type="CDD" id="cd03801">
    <property type="entry name" value="GT4_PimA-like"/>
    <property type="match status" value="1"/>
</dbReference>
<feature type="domain" description="Glycosyl transferase family 1" evidence="1">
    <location>
        <begin position="175"/>
        <end position="315"/>
    </location>
</feature>
<evidence type="ECO:0000259" key="1">
    <source>
        <dbReference type="Pfam" id="PF00534"/>
    </source>
</evidence>